<keyword evidence="3" id="KW-1185">Reference proteome</keyword>
<dbReference type="AlphaFoldDB" id="A0A6G8PVJ1"/>
<evidence type="ECO:0000259" key="1">
    <source>
        <dbReference type="Pfam" id="PF03703"/>
    </source>
</evidence>
<protein>
    <submittedName>
        <fullName evidence="2">PH domain-containing protein</fullName>
    </submittedName>
</protein>
<gene>
    <name evidence="2" type="ORF">GBA65_06530</name>
</gene>
<organism evidence="2 3">
    <name type="scientific">Rubrobacter marinus</name>
    <dbReference type="NCBI Taxonomy" id="2653852"/>
    <lineage>
        <taxon>Bacteria</taxon>
        <taxon>Bacillati</taxon>
        <taxon>Actinomycetota</taxon>
        <taxon>Rubrobacteria</taxon>
        <taxon>Rubrobacterales</taxon>
        <taxon>Rubrobacteraceae</taxon>
        <taxon>Rubrobacter</taxon>
    </lineage>
</organism>
<accession>A0A6G8PVJ1</accession>
<reference evidence="2 3" key="1">
    <citation type="submission" date="2019-10" db="EMBL/GenBank/DDBJ databases">
        <title>Rubrobacter sp nov SCSIO 52915 isolated from a deep-sea sediment in the South China Sea.</title>
        <authorList>
            <person name="Chen R.W."/>
        </authorList>
    </citation>
    <scope>NUCLEOTIDE SEQUENCE [LARGE SCALE GENOMIC DNA]</scope>
    <source>
        <strain evidence="2 3">SCSIO 52915</strain>
    </source>
</reference>
<name>A0A6G8PVJ1_9ACTN</name>
<evidence type="ECO:0000313" key="3">
    <source>
        <dbReference type="Proteomes" id="UP000502706"/>
    </source>
</evidence>
<evidence type="ECO:0000313" key="2">
    <source>
        <dbReference type="EMBL" id="QIN78222.1"/>
    </source>
</evidence>
<dbReference type="RefSeq" id="WP_166395899.1">
    <property type="nucleotide sequence ID" value="NZ_CP045121.1"/>
</dbReference>
<proteinExistence type="predicted"/>
<sequence length="94" mass="10337">MEQNRPLAQGAGTNLVVNVYNDRVEFVSGWQGQTVVAVGLRQVVDAAVRGVINATLTVETNDGRRINVERMALPDARQIKATIERQKKTAGLYE</sequence>
<dbReference type="EMBL" id="CP045121">
    <property type="protein sequence ID" value="QIN78222.1"/>
    <property type="molecule type" value="Genomic_DNA"/>
</dbReference>
<dbReference type="KEGG" id="rmar:GBA65_06530"/>
<feature type="domain" description="YdbS-like PH" evidence="1">
    <location>
        <begin position="19"/>
        <end position="83"/>
    </location>
</feature>
<dbReference type="InterPro" id="IPR005182">
    <property type="entry name" value="YdbS-like_PH"/>
</dbReference>
<dbReference type="Proteomes" id="UP000502706">
    <property type="component" value="Chromosome"/>
</dbReference>
<dbReference type="Pfam" id="PF03703">
    <property type="entry name" value="bPH_2"/>
    <property type="match status" value="1"/>
</dbReference>